<dbReference type="SUPFAM" id="SSF48452">
    <property type="entry name" value="TPR-like"/>
    <property type="match status" value="1"/>
</dbReference>
<gene>
    <name evidence="4" type="ORF">SAMN05216464_107248</name>
</gene>
<accession>A0A1G7E363</accession>
<dbReference type="Proteomes" id="UP000199072">
    <property type="component" value="Unassembled WGS sequence"/>
</dbReference>
<evidence type="ECO:0000313" key="5">
    <source>
        <dbReference type="Proteomes" id="UP000199072"/>
    </source>
</evidence>
<proteinExistence type="predicted"/>
<keyword evidence="5" id="KW-1185">Reference proteome</keyword>
<evidence type="ECO:0000313" key="4">
    <source>
        <dbReference type="EMBL" id="SDE58091.1"/>
    </source>
</evidence>
<dbReference type="GO" id="GO:0009279">
    <property type="term" value="C:cell outer membrane"/>
    <property type="evidence" value="ECO:0007669"/>
    <property type="project" value="TreeGrafter"/>
</dbReference>
<keyword evidence="2 3" id="KW-0802">TPR repeat</keyword>
<name>A0A1G7E363_9SPHI</name>
<feature type="repeat" description="TPR" evidence="3">
    <location>
        <begin position="203"/>
        <end position="236"/>
    </location>
</feature>
<dbReference type="InterPro" id="IPR050498">
    <property type="entry name" value="Ycf3"/>
</dbReference>
<organism evidence="4 5">
    <name type="scientific">Mucilaginibacter pineti</name>
    <dbReference type="NCBI Taxonomy" id="1391627"/>
    <lineage>
        <taxon>Bacteria</taxon>
        <taxon>Pseudomonadati</taxon>
        <taxon>Bacteroidota</taxon>
        <taxon>Sphingobacteriia</taxon>
        <taxon>Sphingobacteriales</taxon>
        <taxon>Sphingobacteriaceae</taxon>
        <taxon>Mucilaginibacter</taxon>
    </lineage>
</organism>
<dbReference type="RefSeq" id="WP_091150674.1">
    <property type="nucleotide sequence ID" value="NZ_FNAI01000007.1"/>
</dbReference>
<dbReference type="Gene3D" id="1.25.40.10">
    <property type="entry name" value="Tetratricopeptide repeat domain"/>
    <property type="match status" value="2"/>
</dbReference>
<dbReference type="PANTHER" id="PTHR44858">
    <property type="entry name" value="TETRATRICOPEPTIDE REPEAT PROTEIN 6"/>
    <property type="match status" value="1"/>
</dbReference>
<dbReference type="GO" id="GO:0046813">
    <property type="term" value="P:receptor-mediated virion attachment to host cell"/>
    <property type="evidence" value="ECO:0007669"/>
    <property type="project" value="TreeGrafter"/>
</dbReference>
<dbReference type="PANTHER" id="PTHR44858:SF1">
    <property type="entry name" value="UDP-N-ACETYLGLUCOSAMINE--PEPTIDE N-ACETYLGLUCOSAMINYLTRANSFERASE SPINDLY-RELATED"/>
    <property type="match status" value="1"/>
</dbReference>
<dbReference type="AlphaFoldDB" id="A0A1G7E363"/>
<dbReference type="Pfam" id="PF13414">
    <property type="entry name" value="TPR_11"/>
    <property type="match status" value="1"/>
</dbReference>
<sequence length="294" mass="34239">MKNTFFLKAQFNANFGKEMASAASVYEQRKKSDIDDYALATYDFVFISDEQDKLTRLGNFLNANYGYKLNTIKKQNDYWELTGDATEFPVDENNLMYWALDLYCKGYEFDCKLDGYGAMGDPKNQKFPDMEINNDDHYFELAMEAYNKRNLGMAIIHFSTAIKINPEDPNSWYSRAIMKDELHTWKAARRDYDKAIELAPNFVDAIINRAANKDEAGEYEEAIQDYTMVIELDSQNEMAYFNRGNSKLNKKDNKGACEDWNKAKELGAKYAQKRIDEHCQQKTLQQKITGFFRK</sequence>
<dbReference type="EMBL" id="FNAI01000007">
    <property type="protein sequence ID" value="SDE58091.1"/>
    <property type="molecule type" value="Genomic_DNA"/>
</dbReference>
<keyword evidence="1" id="KW-0677">Repeat</keyword>
<evidence type="ECO:0000256" key="1">
    <source>
        <dbReference type="ARBA" id="ARBA00022737"/>
    </source>
</evidence>
<protein>
    <submittedName>
        <fullName evidence="4">TPR repeat-containing protein</fullName>
    </submittedName>
</protein>
<reference evidence="4 5" key="1">
    <citation type="submission" date="2016-10" db="EMBL/GenBank/DDBJ databases">
        <authorList>
            <person name="de Groot N.N."/>
        </authorList>
    </citation>
    <scope>NUCLEOTIDE SEQUENCE [LARGE SCALE GENOMIC DNA]</scope>
    <source>
        <strain evidence="4 5">47C3B</strain>
    </source>
</reference>
<evidence type="ECO:0000256" key="3">
    <source>
        <dbReference type="PROSITE-ProRule" id="PRU00339"/>
    </source>
</evidence>
<dbReference type="SMART" id="SM00028">
    <property type="entry name" value="TPR"/>
    <property type="match status" value="4"/>
</dbReference>
<dbReference type="PROSITE" id="PS50005">
    <property type="entry name" value="TPR"/>
    <property type="match status" value="1"/>
</dbReference>
<evidence type="ECO:0000256" key="2">
    <source>
        <dbReference type="ARBA" id="ARBA00022803"/>
    </source>
</evidence>
<dbReference type="InterPro" id="IPR019734">
    <property type="entry name" value="TPR_rpt"/>
</dbReference>
<dbReference type="InterPro" id="IPR011990">
    <property type="entry name" value="TPR-like_helical_dom_sf"/>
</dbReference>
<dbReference type="STRING" id="1391627.SAMN05216464_107248"/>
<dbReference type="OrthoDB" id="9811837at2"/>